<evidence type="ECO:0000313" key="4">
    <source>
        <dbReference type="Proteomes" id="UP001442494"/>
    </source>
</evidence>
<protein>
    <submittedName>
        <fullName evidence="3">Heme NO-binding domain-containing protein</fullName>
    </submittedName>
</protein>
<feature type="domain" description="Heme NO-binding" evidence="2">
    <location>
        <begin position="2"/>
        <end position="163"/>
    </location>
</feature>
<dbReference type="InterPro" id="IPR038158">
    <property type="entry name" value="H-NOX_domain_sf"/>
</dbReference>
<proteinExistence type="predicted"/>
<dbReference type="InterPro" id="IPR011644">
    <property type="entry name" value="Heme_NO-bd"/>
</dbReference>
<dbReference type="PANTHER" id="PTHR45655:SF13">
    <property type="entry name" value="SOLUBLE GUANYLATE CYCLASE GCY-32-RELATED"/>
    <property type="match status" value="1"/>
</dbReference>
<evidence type="ECO:0000259" key="2">
    <source>
        <dbReference type="Pfam" id="PF07700"/>
    </source>
</evidence>
<organism evidence="3 4">
    <name type="scientific">Funiculus sociatus GB2-A5</name>
    <dbReference type="NCBI Taxonomy" id="2933946"/>
    <lineage>
        <taxon>Bacteria</taxon>
        <taxon>Bacillati</taxon>
        <taxon>Cyanobacteriota</taxon>
        <taxon>Cyanophyceae</taxon>
        <taxon>Coleofasciculales</taxon>
        <taxon>Coleofasciculaceae</taxon>
        <taxon>Funiculus</taxon>
    </lineage>
</organism>
<comment type="caution">
    <text evidence="3">The sequence shown here is derived from an EMBL/GenBank/DDBJ whole genome shotgun (WGS) entry which is preliminary data.</text>
</comment>
<name>A0ABV0JLK7_9CYAN</name>
<feature type="region of interest" description="Disordered" evidence="1">
    <location>
        <begin position="162"/>
        <end position="184"/>
    </location>
</feature>
<dbReference type="PANTHER" id="PTHR45655">
    <property type="entry name" value="GUANYLATE CYCLASE SOLUBLE SUBUNIT BETA-2"/>
    <property type="match status" value="1"/>
</dbReference>
<evidence type="ECO:0000313" key="3">
    <source>
        <dbReference type="EMBL" id="MEP0864319.1"/>
    </source>
</evidence>
<accession>A0ABV0JLK7</accession>
<dbReference type="Gene3D" id="3.90.1520.10">
    <property type="entry name" value="H-NOX domain"/>
    <property type="match status" value="1"/>
</dbReference>
<dbReference type="InterPro" id="IPR024096">
    <property type="entry name" value="NO_sig/Golgi_transp_ligand-bd"/>
</dbReference>
<dbReference type="SUPFAM" id="SSF111126">
    <property type="entry name" value="Ligand-binding domain in the NO signalling and Golgi transport"/>
    <property type="match status" value="1"/>
</dbReference>
<gene>
    <name evidence="3" type="ORF">NDI37_07535</name>
</gene>
<sequence length="184" mass="20832">MYGLVNKAIQDMVCDRFGEETWEEIKKKAQLDVDVFISMDGYPDDVTHRLVKAASEILAISSSEILQAFGEYWVLYTAKEGYGEMMDMAGENLPEFLQNLDSLHARLGLTFPQLQPPSFDCTEIEDDSLNLHYQSTREGLAPMVIGLVKGLGARFNTEVDIKQTSSREQGSDRDEFSIDYKENE</sequence>
<dbReference type="Proteomes" id="UP001442494">
    <property type="component" value="Unassembled WGS sequence"/>
</dbReference>
<evidence type="ECO:0000256" key="1">
    <source>
        <dbReference type="SAM" id="MobiDB-lite"/>
    </source>
</evidence>
<dbReference type="EMBL" id="JAMPKK010000012">
    <property type="protein sequence ID" value="MEP0864319.1"/>
    <property type="molecule type" value="Genomic_DNA"/>
</dbReference>
<dbReference type="Pfam" id="PF07700">
    <property type="entry name" value="HNOB"/>
    <property type="match status" value="1"/>
</dbReference>
<feature type="compositionally biased region" description="Basic and acidic residues" evidence="1">
    <location>
        <begin position="169"/>
        <end position="184"/>
    </location>
</feature>
<dbReference type="RefSeq" id="WP_190420998.1">
    <property type="nucleotide sequence ID" value="NZ_JAMPKK010000012.1"/>
</dbReference>
<reference evidence="3 4" key="1">
    <citation type="submission" date="2022-04" db="EMBL/GenBank/DDBJ databases">
        <title>Positive selection, recombination, and allopatry shape intraspecific diversity of widespread and dominant cyanobacteria.</title>
        <authorList>
            <person name="Wei J."/>
            <person name="Shu W."/>
            <person name="Hu C."/>
        </authorList>
    </citation>
    <scope>NUCLEOTIDE SEQUENCE [LARGE SCALE GENOMIC DNA]</scope>
    <source>
        <strain evidence="3 4">GB2-A5</strain>
    </source>
</reference>
<keyword evidence="4" id="KW-1185">Reference proteome</keyword>